<sequence length="52" mass="5484">MELEAIASAVIGGTFLTGGYGTIIGVFFGAFLMGMMRTGLVMIGAPAYWYQT</sequence>
<dbReference type="PANTHER" id="PTHR32196">
    <property type="entry name" value="ABC TRANSPORTER PERMEASE PROTEIN YPHD-RELATED-RELATED"/>
    <property type="match status" value="1"/>
</dbReference>
<keyword evidence="4 6" id="KW-1133">Transmembrane helix</keyword>
<keyword evidence="5 6" id="KW-0472">Membrane</keyword>
<evidence type="ECO:0000256" key="4">
    <source>
        <dbReference type="ARBA" id="ARBA00022989"/>
    </source>
</evidence>
<dbReference type="AlphaFoldDB" id="X1CHJ5"/>
<proteinExistence type="predicted"/>
<gene>
    <name evidence="7" type="ORF">S01H4_53713</name>
</gene>
<name>X1CHJ5_9ZZZZ</name>
<comment type="caution">
    <text evidence="7">The sequence shown here is derived from an EMBL/GenBank/DDBJ whole genome shotgun (WGS) entry which is preliminary data.</text>
</comment>
<feature type="transmembrane region" description="Helical" evidence="6">
    <location>
        <begin position="6"/>
        <end position="32"/>
    </location>
</feature>
<dbReference type="GO" id="GO:0022857">
    <property type="term" value="F:transmembrane transporter activity"/>
    <property type="evidence" value="ECO:0007669"/>
    <property type="project" value="InterPro"/>
</dbReference>
<evidence type="ECO:0000256" key="3">
    <source>
        <dbReference type="ARBA" id="ARBA00022692"/>
    </source>
</evidence>
<dbReference type="GO" id="GO:0005886">
    <property type="term" value="C:plasma membrane"/>
    <property type="evidence" value="ECO:0007669"/>
    <property type="project" value="UniProtKB-SubCell"/>
</dbReference>
<dbReference type="Pfam" id="PF02653">
    <property type="entry name" value="BPD_transp_2"/>
    <property type="match status" value="1"/>
</dbReference>
<reference evidence="7" key="1">
    <citation type="journal article" date="2014" name="Front. Microbiol.">
        <title>High frequency of phylogenetically diverse reductive dehalogenase-homologous genes in deep subseafloor sedimentary metagenomes.</title>
        <authorList>
            <person name="Kawai M."/>
            <person name="Futagami T."/>
            <person name="Toyoda A."/>
            <person name="Takaki Y."/>
            <person name="Nishi S."/>
            <person name="Hori S."/>
            <person name="Arai W."/>
            <person name="Tsubouchi T."/>
            <person name="Morono Y."/>
            <person name="Uchiyama I."/>
            <person name="Ito T."/>
            <person name="Fujiyama A."/>
            <person name="Inagaki F."/>
            <person name="Takami H."/>
        </authorList>
    </citation>
    <scope>NUCLEOTIDE SEQUENCE</scope>
    <source>
        <strain evidence="7">Expedition CK06-06</strain>
    </source>
</reference>
<organism evidence="7">
    <name type="scientific">marine sediment metagenome</name>
    <dbReference type="NCBI Taxonomy" id="412755"/>
    <lineage>
        <taxon>unclassified sequences</taxon>
        <taxon>metagenomes</taxon>
        <taxon>ecological metagenomes</taxon>
    </lineage>
</organism>
<protein>
    <submittedName>
        <fullName evidence="7">Uncharacterized protein</fullName>
    </submittedName>
</protein>
<dbReference type="InterPro" id="IPR001851">
    <property type="entry name" value="ABC_transp_permease"/>
</dbReference>
<comment type="subcellular location">
    <subcellularLocation>
        <location evidence="1">Cell membrane</location>
        <topology evidence="1">Multi-pass membrane protein</topology>
    </subcellularLocation>
</comment>
<feature type="non-terminal residue" evidence="7">
    <location>
        <position position="52"/>
    </location>
</feature>
<accession>X1CHJ5</accession>
<evidence type="ECO:0000313" key="7">
    <source>
        <dbReference type="EMBL" id="GAH07791.1"/>
    </source>
</evidence>
<keyword evidence="3 6" id="KW-0812">Transmembrane</keyword>
<dbReference type="EMBL" id="BART01030837">
    <property type="protein sequence ID" value="GAH07791.1"/>
    <property type="molecule type" value="Genomic_DNA"/>
</dbReference>
<evidence type="ECO:0000256" key="1">
    <source>
        <dbReference type="ARBA" id="ARBA00004651"/>
    </source>
</evidence>
<evidence type="ECO:0000256" key="6">
    <source>
        <dbReference type="SAM" id="Phobius"/>
    </source>
</evidence>
<evidence type="ECO:0000256" key="2">
    <source>
        <dbReference type="ARBA" id="ARBA00022475"/>
    </source>
</evidence>
<evidence type="ECO:0000256" key="5">
    <source>
        <dbReference type="ARBA" id="ARBA00023136"/>
    </source>
</evidence>
<keyword evidence="2" id="KW-1003">Cell membrane</keyword>